<name>D0MGD0_RHOM4</name>
<dbReference type="STRING" id="518766.Rmar_0788"/>
<dbReference type="KEGG" id="rmr:Rmar_0788"/>
<evidence type="ECO:0000313" key="3">
    <source>
        <dbReference type="EMBL" id="ACY47686.1"/>
    </source>
</evidence>
<dbReference type="RefSeq" id="WP_012843298.1">
    <property type="nucleotide sequence ID" value="NC_013501.1"/>
</dbReference>
<evidence type="ECO:0000313" key="4">
    <source>
        <dbReference type="Proteomes" id="UP000002221"/>
    </source>
</evidence>
<sequence>MATRPHILSLADFLSAPSDPRRAARMPEEPARRPPPRLHRNQVQPAAQDAAEETTEFRHRGLLRRAQAIQAQPVELSQEVWTSEDDVWRVEPEPEQSSEEAPASALDETALRAAIEAEWQERLEEAVSQARAEGEAAGRAAAEAEWAPRLQALQEQLARELERLRQAWADHTRQLEPLLVELALEVAETLLDAPLPESIRGVSARTLTEAVEQLARSVPLEISMHPVDFLRLQEQGVIAQLESRHPDLHWDLNPGLSEGDWIVQTPTAMQRRIRQEMLERLRQRLGLTPHSDAPGSPEQTPPSDDA</sequence>
<gene>
    <name evidence="3" type="ordered locus">Rmar_0788</name>
</gene>
<feature type="region of interest" description="Disordered" evidence="2">
    <location>
        <begin position="73"/>
        <end position="106"/>
    </location>
</feature>
<evidence type="ECO:0008006" key="5">
    <source>
        <dbReference type="Google" id="ProtNLM"/>
    </source>
</evidence>
<feature type="compositionally biased region" description="Basic and acidic residues" evidence="2">
    <location>
        <begin position="19"/>
        <end position="32"/>
    </location>
</feature>
<evidence type="ECO:0000256" key="2">
    <source>
        <dbReference type="SAM" id="MobiDB-lite"/>
    </source>
</evidence>
<feature type="compositionally biased region" description="Polar residues" evidence="2">
    <location>
        <begin position="297"/>
        <end position="306"/>
    </location>
</feature>
<dbReference type="HOGENOM" id="CLU_899796_0_0_10"/>
<organism evidence="3 4">
    <name type="scientific">Rhodothermus marinus (strain ATCC 43812 / DSM 4252 / R-10)</name>
    <name type="common">Rhodothermus obamensis</name>
    <dbReference type="NCBI Taxonomy" id="518766"/>
    <lineage>
        <taxon>Bacteria</taxon>
        <taxon>Pseudomonadati</taxon>
        <taxon>Rhodothermota</taxon>
        <taxon>Rhodothermia</taxon>
        <taxon>Rhodothermales</taxon>
        <taxon>Rhodothermaceae</taxon>
        <taxon>Rhodothermus</taxon>
    </lineage>
</organism>
<accession>D0MGD0</accession>
<dbReference type="OrthoDB" id="9973142at2"/>
<dbReference type="EMBL" id="CP001807">
    <property type="protein sequence ID" value="ACY47686.1"/>
    <property type="molecule type" value="Genomic_DNA"/>
</dbReference>
<dbReference type="Proteomes" id="UP000002221">
    <property type="component" value="Chromosome"/>
</dbReference>
<protein>
    <recommendedName>
        <fullName evidence="5">Flagellar assembly protein FliH</fullName>
    </recommendedName>
</protein>
<keyword evidence="4" id="KW-1185">Reference proteome</keyword>
<feature type="region of interest" description="Disordered" evidence="2">
    <location>
        <begin position="285"/>
        <end position="306"/>
    </location>
</feature>
<reference evidence="3 4" key="1">
    <citation type="journal article" date="2009" name="Stand. Genomic Sci.">
        <title>Complete genome sequence of Rhodothermus marinus type strain (R-10).</title>
        <authorList>
            <person name="Nolan M."/>
            <person name="Tindall B.J."/>
            <person name="Pomrenke H."/>
            <person name="Lapidus A."/>
            <person name="Copeland A."/>
            <person name="Glavina Del Rio T."/>
            <person name="Lucas S."/>
            <person name="Chen F."/>
            <person name="Tice H."/>
            <person name="Cheng J.F."/>
            <person name="Saunders E."/>
            <person name="Han C."/>
            <person name="Bruce D."/>
            <person name="Goodwin L."/>
            <person name="Chain P."/>
            <person name="Pitluck S."/>
            <person name="Ovchinikova G."/>
            <person name="Pati A."/>
            <person name="Ivanova N."/>
            <person name="Mavromatis K."/>
            <person name="Chen A."/>
            <person name="Palaniappan K."/>
            <person name="Land M."/>
            <person name="Hauser L."/>
            <person name="Chang Y.J."/>
            <person name="Jeffries C.D."/>
            <person name="Brettin T."/>
            <person name="Goker M."/>
            <person name="Bristow J."/>
            <person name="Eisen J.A."/>
            <person name="Markowitz V."/>
            <person name="Hugenholtz P."/>
            <person name="Kyrpides N.C."/>
            <person name="Klenk H.P."/>
            <person name="Detter J.C."/>
        </authorList>
    </citation>
    <scope>NUCLEOTIDE SEQUENCE [LARGE SCALE GENOMIC DNA]</scope>
    <source>
        <strain evidence="4">ATCC 43812 / DSM 4252 / R-10</strain>
    </source>
</reference>
<feature type="region of interest" description="Disordered" evidence="2">
    <location>
        <begin position="1"/>
        <end position="59"/>
    </location>
</feature>
<evidence type="ECO:0000256" key="1">
    <source>
        <dbReference type="SAM" id="Coils"/>
    </source>
</evidence>
<keyword evidence="1" id="KW-0175">Coiled coil</keyword>
<feature type="coiled-coil region" evidence="1">
    <location>
        <begin position="147"/>
        <end position="174"/>
    </location>
</feature>
<dbReference type="eggNOG" id="COG1317">
    <property type="taxonomic scope" value="Bacteria"/>
</dbReference>
<proteinExistence type="predicted"/>
<dbReference type="AlphaFoldDB" id="D0MGD0"/>